<gene>
    <name evidence="4" type="ORF">MFIFM68171_08366</name>
</gene>
<sequence>MANPEPNDAVFDPELDSRFSDLTMASGAPSQRAAFHHAATDASTSSFWPAQNPSVTPDPAVTNFGNFGPTPLTTTTFTSDQTGGPLNNLNLEEYAQDAASQAYWPHESGDGGGTDAGASSDLPFVCPYDGCNNSYPRQCDLDKHYNNHTKRRRCDLCDGGGAETKDLNRHMWSRHPEEARQRNIPRDEDKCPTCDYKGRKDNVKRHRDTKKH</sequence>
<feature type="region of interest" description="Disordered" evidence="2">
    <location>
        <begin position="165"/>
        <end position="212"/>
    </location>
</feature>
<reference evidence="4 5" key="1">
    <citation type="submission" date="2024-09" db="EMBL/GenBank/DDBJ databases">
        <title>Itraconazole resistance in Madurella fahalii resulting from another homologue of gene encoding cytochrome P450 14-alpha sterol demethylase (CYP51).</title>
        <authorList>
            <person name="Yoshioka I."/>
            <person name="Fahal A.H."/>
            <person name="Kaneko S."/>
            <person name="Yaguchi T."/>
        </authorList>
    </citation>
    <scope>NUCLEOTIDE SEQUENCE [LARGE SCALE GENOMIC DNA]</scope>
    <source>
        <strain evidence="4 5">IFM 68171</strain>
    </source>
</reference>
<dbReference type="GeneID" id="98179109"/>
<dbReference type="SUPFAM" id="SSF57667">
    <property type="entry name" value="beta-beta-alpha zinc fingers"/>
    <property type="match status" value="1"/>
</dbReference>
<name>A0ABQ0GKA2_9PEZI</name>
<feature type="domain" description="C2H2-type" evidence="3">
    <location>
        <begin position="124"/>
        <end position="153"/>
    </location>
</feature>
<comment type="caution">
    <text evidence="4">The sequence shown here is derived from an EMBL/GenBank/DDBJ whole genome shotgun (WGS) entry which is preliminary data.</text>
</comment>
<accession>A0ABQ0GKA2</accession>
<dbReference type="PROSITE" id="PS50157">
    <property type="entry name" value="ZINC_FINGER_C2H2_2"/>
    <property type="match status" value="1"/>
</dbReference>
<keyword evidence="1" id="KW-0479">Metal-binding</keyword>
<evidence type="ECO:0000259" key="3">
    <source>
        <dbReference type="PROSITE" id="PS50157"/>
    </source>
</evidence>
<keyword evidence="1" id="KW-0862">Zinc</keyword>
<feature type="region of interest" description="Disordered" evidence="2">
    <location>
        <begin position="26"/>
        <end position="88"/>
    </location>
</feature>
<dbReference type="InterPro" id="IPR013087">
    <property type="entry name" value="Znf_C2H2_type"/>
</dbReference>
<evidence type="ECO:0000313" key="5">
    <source>
        <dbReference type="Proteomes" id="UP001628179"/>
    </source>
</evidence>
<keyword evidence="1" id="KW-0863">Zinc-finger</keyword>
<organism evidence="4 5">
    <name type="scientific">Madurella fahalii</name>
    <dbReference type="NCBI Taxonomy" id="1157608"/>
    <lineage>
        <taxon>Eukaryota</taxon>
        <taxon>Fungi</taxon>
        <taxon>Dikarya</taxon>
        <taxon>Ascomycota</taxon>
        <taxon>Pezizomycotina</taxon>
        <taxon>Sordariomycetes</taxon>
        <taxon>Sordariomycetidae</taxon>
        <taxon>Sordariales</taxon>
        <taxon>Sordariales incertae sedis</taxon>
        <taxon>Madurella</taxon>
    </lineage>
</organism>
<protein>
    <recommendedName>
        <fullName evidence="3">C2H2-type domain-containing protein</fullName>
    </recommendedName>
</protein>
<dbReference type="EMBL" id="BAAFSV010000004">
    <property type="protein sequence ID" value="GAB1318156.1"/>
    <property type="molecule type" value="Genomic_DNA"/>
</dbReference>
<feature type="compositionally biased region" description="Polar residues" evidence="2">
    <location>
        <begin position="41"/>
        <end position="55"/>
    </location>
</feature>
<dbReference type="Proteomes" id="UP001628179">
    <property type="component" value="Unassembled WGS sequence"/>
</dbReference>
<feature type="compositionally biased region" description="Low complexity" evidence="2">
    <location>
        <begin position="64"/>
        <end position="85"/>
    </location>
</feature>
<proteinExistence type="predicted"/>
<dbReference type="SMART" id="SM00355">
    <property type="entry name" value="ZnF_C2H2"/>
    <property type="match status" value="3"/>
</dbReference>
<feature type="compositionally biased region" description="Basic and acidic residues" evidence="2">
    <location>
        <begin position="165"/>
        <end position="201"/>
    </location>
</feature>
<keyword evidence="5" id="KW-1185">Reference proteome</keyword>
<evidence type="ECO:0000256" key="1">
    <source>
        <dbReference type="PROSITE-ProRule" id="PRU00042"/>
    </source>
</evidence>
<dbReference type="PROSITE" id="PS00028">
    <property type="entry name" value="ZINC_FINGER_C2H2_1"/>
    <property type="match status" value="1"/>
</dbReference>
<dbReference type="Gene3D" id="3.30.160.60">
    <property type="entry name" value="Classic Zinc Finger"/>
    <property type="match status" value="2"/>
</dbReference>
<evidence type="ECO:0000313" key="4">
    <source>
        <dbReference type="EMBL" id="GAB1318156.1"/>
    </source>
</evidence>
<feature type="compositionally biased region" description="Basic residues" evidence="2">
    <location>
        <begin position="202"/>
        <end position="212"/>
    </location>
</feature>
<dbReference type="InterPro" id="IPR036236">
    <property type="entry name" value="Znf_C2H2_sf"/>
</dbReference>
<evidence type="ECO:0000256" key="2">
    <source>
        <dbReference type="SAM" id="MobiDB-lite"/>
    </source>
</evidence>
<dbReference type="RefSeq" id="XP_070919887.1">
    <property type="nucleotide sequence ID" value="XM_071063786.1"/>
</dbReference>